<protein>
    <submittedName>
        <fullName evidence="1">Glycine cleavage system H protein, mitochondrial</fullName>
    </submittedName>
</protein>
<dbReference type="Pfam" id="PF01597">
    <property type="entry name" value="GCV_H"/>
    <property type="match status" value="1"/>
</dbReference>
<dbReference type="SUPFAM" id="SSF51230">
    <property type="entry name" value="Single hybrid motif"/>
    <property type="match status" value="1"/>
</dbReference>
<dbReference type="GO" id="GO:0005960">
    <property type="term" value="C:glycine cleavage complex"/>
    <property type="evidence" value="ECO:0007669"/>
    <property type="project" value="InterPro"/>
</dbReference>
<dbReference type="Proteomes" id="UP000028990">
    <property type="component" value="Unassembled WGS sequence"/>
</dbReference>
<sequence length="122" mass="13851">MEVWKFTETHEWITTANATEQRAPATLHRKLWEMFPVVCPRLGQNGKSIDEFGALESVKTASGLHSPLSGEVPEISEALAENPGLVSKPVMKRLADEDDSERPFRTRWVKKPLKKYEKSTED</sequence>
<dbReference type="AlphaFoldDB" id="A0A091E505"/>
<dbReference type="GO" id="GO:0005739">
    <property type="term" value="C:mitochondrion"/>
    <property type="evidence" value="ECO:0007669"/>
    <property type="project" value="TreeGrafter"/>
</dbReference>
<dbReference type="Gene3D" id="2.40.50.100">
    <property type="match status" value="1"/>
</dbReference>
<dbReference type="InterPro" id="IPR033753">
    <property type="entry name" value="GCV_H/Fam206"/>
</dbReference>
<dbReference type="EMBL" id="KN120733">
    <property type="protein sequence ID" value="KFO37793.1"/>
    <property type="molecule type" value="Genomic_DNA"/>
</dbReference>
<name>A0A091E505_FUKDA</name>
<reference evidence="1 2" key="1">
    <citation type="submission" date="2013-11" db="EMBL/GenBank/DDBJ databases">
        <title>The Damaraland mole rat (Fukomys damarensis) genome and evolution of African mole rats.</title>
        <authorList>
            <person name="Gladyshev V.N."/>
            <person name="Fang X."/>
        </authorList>
    </citation>
    <scope>NUCLEOTIDE SEQUENCE [LARGE SCALE GENOMIC DNA]</scope>
    <source>
        <tissue evidence="1">Liver</tissue>
    </source>
</reference>
<dbReference type="PANTHER" id="PTHR11715:SF3">
    <property type="entry name" value="GLYCINE CLEAVAGE SYSTEM H PROTEIN-RELATED"/>
    <property type="match status" value="1"/>
</dbReference>
<keyword evidence="2" id="KW-1185">Reference proteome</keyword>
<gene>
    <name evidence="1" type="ORF">H920_00807</name>
</gene>
<dbReference type="eggNOG" id="KOG3373">
    <property type="taxonomic scope" value="Eukaryota"/>
</dbReference>
<dbReference type="PANTHER" id="PTHR11715">
    <property type="entry name" value="GLYCINE CLEAVAGE SYSTEM H PROTEIN"/>
    <property type="match status" value="1"/>
</dbReference>
<dbReference type="InterPro" id="IPR002930">
    <property type="entry name" value="GCV_H"/>
</dbReference>
<dbReference type="GO" id="GO:0009249">
    <property type="term" value="P:protein lipoylation"/>
    <property type="evidence" value="ECO:0007669"/>
    <property type="project" value="TreeGrafter"/>
</dbReference>
<evidence type="ECO:0000313" key="2">
    <source>
        <dbReference type="Proteomes" id="UP000028990"/>
    </source>
</evidence>
<organism evidence="1 2">
    <name type="scientific">Fukomys damarensis</name>
    <name type="common">Damaraland mole rat</name>
    <name type="synonym">Cryptomys damarensis</name>
    <dbReference type="NCBI Taxonomy" id="885580"/>
    <lineage>
        <taxon>Eukaryota</taxon>
        <taxon>Metazoa</taxon>
        <taxon>Chordata</taxon>
        <taxon>Craniata</taxon>
        <taxon>Vertebrata</taxon>
        <taxon>Euteleostomi</taxon>
        <taxon>Mammalia</taxon>
        <taxon>Eutheria</taxon>
        <taxon>Euarchontoglires</taxon>
        <taxon>Glires</taxon>
        <taxon>Rodentia</taxon>
        <taxon>Hystricomorpha</taxon>
        <taxon>Bathyergidae</taxon>
        <taxon>Fukomys</taxon>
    </lineage>
</organism>
<dbReference type="InterPro" id="IPR011053">
    <property type="entry name" value="Single_hybrid_motif"/>
</dbReference>
<evidence type="ECO:0000313" key="1">
    <source>
        <dbReference type="EMBL" id="KFO37793.1"/>
    </source>
</evidence>
<accession>A0A091E505</accession>
<dbReference type="GO" id="GO:0019464">
    <property type="term" value="P:glycine decarboxylation via glycine cleavage system"/>
    <property type="evidence" value="ECO:0007669"/>
    <property type="project" value="InterPro"/>
</dbReference>
<dbReference type="OrthoDB" id="10264154at2759"/>
<proteinExistence type="predicted"/>